<feature type="signal peptide" evidence="1">
    <location>
        <begin position="1"/>
        <end position="15"/>
    </location>
</feature>
<dbReference type="InParanoid" id="A0A078AJX6"/>
<organism evidence="3 4">
    <name type="scientific">Stylonychia lemnae</name>
    <name type="common">Ciliate</name>
    <dbReference type="NCBI Taxonomy" id="5949"/>
    <lineage>
        <taxon>Eukaryota</taxon>
        <taxon>Sar</taxon>
        <taxon>Alveolata</taxon>
        <taxon>Ciliophora</taxon>
        <taxon>Intramacronucleata</taxon>
        <taxon>Spirotrichea</taxon>
        <taxon>Stichotrichia</taxon>
        <taxon>Sporadotrichida</taxon>
        <taxon>Oxytrichidae</taxon>
        <taxon>Stylonychinae</taxon>
        <taxon>Stylonychia</taxon>
    </lineage>
</organism>
<dbReference type="PANTHER" id="PTHR11607:SF3">
    <property type="entry name" value="LYSOSOMAL ALPHA-MANNOSIDASE"/>
    <property type="match status" value="1"/>
</dbReference>
<dbReference type="SUPFAM" id="SSF88713">
    <property type="entry name" value="Glycoside hydrolase/deacetylase"/>
    <property type="match status" value="1"/>
</dbReference>
<dbReference type="Pfam" id="PF01074">
    <property type="entry name" value="Glyco_hydro_38N"/>
    <property type="match status" value="1"/>
</dbReference>
<proteinExistence type="predicted"/>
<keyword evidence="4" id="KW-1185">Reference proteome</keyword>
<evidence type="ECO:0000313" key="3">
    <source>
        <dbReference type="EMBL" id="CDW82474.1"/>
    </source>
</evidence>
<dbReference type="GO" id="GO:0006013">
    <property type="term" value="P:mannose metabolic process"/>
    <property type="evidence" value="ECO:0007669"/>
    <property type="project" value="InterPro"/>
</dbReference>
<evidence type="ECO:0000256" key="1">
    <source>
        <dbReference type="SAM" id="SignalP"/>
    </source>
</evidence>
<name>A0A078AJX6_STYLE</name>
<dbReference type="InterPro" id="IPR050843">
    <property type="entry name" value="Glycosyl_Hydrlase_38"/>
</dbReference>
<keyword evidence="3" id="KW-0378">Hydrolase</keyword>
<gene>
    <name evidence="3" type="primary">Contig16947.g18050</name>
    <name evidence="3" type="ORF">STYLEM_11507</name>
</gene>
<dbReference type="AlphaFoldDB" id="A0A078AJX6"/>
<feature type="domain" description="Glycoside hydrolase family 38 N-terminal" evidence="2">
    <location>
        <begin position="80"/>
        <end position="268"/>
    </location>
</feature>
<dbReference type="Proteomes" id="UP000039865">
    <property type="component" value="Unassembled WGS sequence"/>
</dbReference>
<dbReference type="GO" id="GO:0004559">
    <property type="term" value="F:alpha-mannosidase activity"/>
    <property type="evidence" value="ECO:0007669"/>
    <property type="project" value="InterPro"/>
</dbReference>
<dbReference type="Gene3D" id="3.20.110.10">
    <property type="entry name" value="Glycoside hydrolase 38, N terminal domain"/>
    <property type="match status" value="1"/>
</dbReference>
<dbReference type="OrthoDB" id="285853at2759"/>
<dbReference type="InterPro" id="IPR000602">
    <property type="entry name" value="Glyco_hydro_38_N"/>
</dbReference>
<reference evidence="3 4" key="1">
    <citation type="submission" date="2014-06" db="EMBL/GenBank/DDBJ databases">
        <authorList>
            <person name="Swart Estienne"/>
        </authorList>
    </citation>
    <scope>NUCLEOTIDE SEQUENCE [LARGE SCALE GENOMIC DNA]</scope>
    <source>
        <strain evidence="3 4">130c</strain>
    </source>
</reference>
<evidence type="ECO:0000313" key="4">
    <source>
        <dbReference type="Proteomes" id="UP000039865"/>
    </source>
</evidence>
<dbReference type="PANTHER" id="PTHR11607">
    <property type="entry name" value="ALPHA-MANNOSIDASE"/>
    <property type="match status" value="1"/>
</dbReference>
<keyword evidence="1" id="KW-0732">Signal</keyword>
<sequence>MNILILLILVEQILAVKIFLNQHQQSSNLTHQDNDYLRIKFQQPLVSQLSQQIQNDISNNQSTQAIPQKFENNEPFEKLTIHMIPHSHQDPGWLKTPQEYYQNSVAPILSSVMQHLKEKENRTFIYAEMYFFEQWWKTQNNQTQQDVQNYIKEGKLEFVNGGWVASDEACPLYFDLLENIKKGHDFLNSTFGVIPKMAWQADAFGHSSQTAKFFKELGFEALFFGRMTDEYKQSMLTTKDMAFIWNPEFEGIDQEYRSQDGIYTHLTRDIYVSPYTHSNTVHLANI</sequence>
<dbReference type="InterPro" id="IPR011330">
    <property type="entry name" value="Glyco_hydro/deAcase_b/a-brl"/>
</dbReference>
<evidence type="ECO:0000259" key="2">
    <source>
        <dbReference type="Pfam" id="PF01074"/>
    </source>
</evidence>
<accession>A0A078AJX6</accession>
<feature type="chain" id="PRO_5012520056" evidence="1">
    <location>
        <begin position="16"/>
        <end position="286"/>
    </location>
</feature>
<dbReference type="EMBL" id="CCKQ01010951">
    <property type="protein sequence ID" value="CDW82474.1"/>
    <property type="molecule type" value="Genomic_DNA"/>
</dbReference>
<dbReference type="InterPro" id="IPR027291">
    <property type="entry name" value="Glyco_hydro_38_N_sf"/>
</dbReference>
<protein>
    <submittedName>
        <fullName evidence="3">Glycosyl hydrolases family 38 protein</fullName>
    </submittedName>
</protein>